<dbReference type="Proteomes" id="UP000604046">
    <property type="component" value="Unassembled WGS sequence"/>
</dbReference>
<evidence type="ECO:0000313" key="3">
    <source>
        <dbReference type="Proteomes" id="UP000604046"/>
    </source>
</evidence>
<protein>
    <submittedName>
        <fullName evidence="2">Uncharacterized protein</fullName>
    </submittedName>
</protein>
<feature type="region of interest" description="Disordered" evidence="1">
    <location>
        <begin position="330"/>
        <end position="376"/>
    </location>
</feature>
<proteinExistence type="predicted"/>
<feature type="region of interest" description="Disordered" evidence="1">
    <location>
        <begin position="199"/>
        <end position="268"/>
    </location>
</feature>
<reference evidence="2" key="1">
    <citation type="submission" date="2021-02" db="EMBL/GenBank/DDBJ databases">
        <authorList>
            <person name="Dougan E. K."/>
            <person name="Rhodes N."/>
            <person name="Thang M."/>
            <person name="Chan C."/>
        </authorList>
    </citation>
    <scope>NUCLEOTIDE SEQUENCE</scope>
</reference>
<feature type="compositionally biased region" description="Basic and acidic residues" evidence="1">
    <location>
        <begin position="246"/>
        <end position="255"/>
    </location>
</feature>
<evidence type="ECO:0000313" key="2">
    <source>
        <dbReference type="EMBL" id="CAE7218351.1"/>
    </source>
</evidence>
<gene>
    <name evidence="2" type="ORF">SNAT2548_LOCUS7847</name>
</gene>
<sequence>MELSVRSRMRVLETVTVSKLQEATEEGLKQLGHRSLERLIHGLDNMTWKTALTGHLPQVCAMEALLLCLLHVCTNGLLPHKMLEKALLACHSASNFDMNKPANATGPNWKETCIKYLLMRLRMITAKIRELAGNKRLREQVFKKTSQQQQQSLMKLCRVINPELQECQSTEQTLAVQDGQTSDEERAIEANFKLLTAETPERVPATVSSASSSAKKPSSDFLSEATKRALQAAMATSPAKPLSKKARMEAAREPEAAEEAEAEAEEPPVLKKPACRKHFKKPDAAKQEELFADGFPLEHYGCSRCRKKPHGCSQCKAWAVEGRKGYFITSTGKAKPSQQKTVKSGQEKNQKLDTASESEAEASNSAAGPTVEVLDSPEKPQGLLKERIQAEDTLWLLGHFGAKAQKFLSKHPEKKEFFKEALERASLYEKKAKHILKRNLFNLRADSSFDHSAARWHAVQLSVLCTQHTRALKTE</sequence>
<comment type="caution">
    <text evidence="2">The sequence shown here is derived from an EMBL/GenBank/DDBJ whole genome shotgun (WGS) entry which is preliminary data.</text>
</comment>
<accession>A0A812K8N2</accession>
<feature type="compositionally biased region" description="Acidic residues" evidence="1">
    <location>
        <begin position="256"/>
        <end position="266"/>
    </location>
</feature>
<feature type="compositionally biased region" description="Low complexity" evidence="1">
    <location>
        <begin position="355"/>
        <end position="367"/>
    </location>
</feature>
<keyword evidence="3" id="KW-1185">Reference proteome</keyword>
<dbReference type="OrthoDB" id="420837at2759"/>
<dbReference type="EMBL" id="CAJNDS010000558">
    <property type="protein sequence ID" value="CAE7218351.1"/>
    <property type="molecule type" value="Genomic_DNA"/>
</dbReference>
<dbReference type="AlphaFoldDB" id="A0A812K8N2"/>
<feature type="compositionally biased region" description="Polar residues" evidence="1">
    <location>
        <begin position="330"/>
        <end position="344"/>
    </location>
</feature>
<organism evidence="2 3">
    <name type="scientific">Symbiodinium natans</name>
    <dbReference type="NCBI Taxonomy" id="878477"/>
    <lineage>
        <taxon>Eukaryota</taxon>
        <taxon>Sar</taxon>
        <taxon>Alveolata</taxon>
        <taxon>Dinophyceae</taxon>
        <taxon>Suessiales</taxon>
        <taxon>Symbiodiniaceae</taxon>
        <taxon>Symbiodinium</taxon>
    </lineage>
</organism>
<evidence type="ECO:0000256" key="1">
    <source>
        <dbReference type="SAM" id="MobiDB-lite"/>
    </source>
</evidence>
<name>A0A812K8N2_9DINO</name>